<organism evidence="6 7">
    <name type="scientific">Kutzneria viridogrisea</name>
    <dbReference type="NCBI Taxonomy" id="47990"/>
    <lineage>
        <taxon>Bacteria</taxon>
        <taxon>Bacillati</taxon>
        <taxon>Actinomycetota</taxon>
        <taxon>Actinomycetes</taxon>
        <taxon>Pseudonocardiales</taxon>
        <taxon>Pseudonocardiaceae</taxon>
        <taxon>Kutzneria</taxon>
    </lineage>
</organism>
<dbReference type="PROSITE" id="PS51695">
    <property type="entry name" value="SEDOLISIN"/>
    <property type="match status" value="1"/>
</dbReference>
<dbReference type="InterPro" id="IPR036852">
    <property type="entry name" value="Peptidase_S8/S53_dom_sf"/>
</dbReference>
<dbReference type="InterPro" id="IPR030400">
    <property type="entry name" value="Sedolisin_dom"/>
</dbReference>
<gene>
    <name evidence="6" type="ORF">BC739_007213</name>
</gene>
<dbReference type="Gene3D" id="3.40.50.200">
    <property type="entry name" value="Peptidase S8/S53 domain"/>
    <property type="match status" value="1"/>
</dbReference>
<dbReference type="RefSeq" id="WP_182839659.1">
    <property type="nucleotide sequence ID" value="NZ_BAAABQ010000014.1"/>
</dbReference>
<comment type="caution">
    <text evidence="6">The sequence shown here is derived from an EMBL/GenBank/DDBJ whole genome shotgun (WGS) entry which is preliminary data.</text>
</comment>
<evidence type="ECO:0000259" key="5">
    <source>
        <dbReference type="PROSITE" id="PS51695"/>
    </source>
</evidence>
<feature type="domain" description="Peptidase S53" evidence="5">
    <location>
        <begin position="69"/>
        <end position="411"/>
    </location>
</feature>
<dbReference type="SUPFAM" id="SSF52743">
    <property type="entry name" value="Subtilisin-like"/>
    <property type="match status" value="1"/>
</dbReference>
<evidence type="ECO:0000313" key="7">
    <source>
        <dbReference type="Proteomes" id="UP000517916"/>
    </source>
</evidence>
<evidence type="ECO:0000256" key="4">
    <source>
        <dbReference type="PROSITE-ProRule" id="PRU01240"/>
    </source>
</evidence>
<dbReference type="GO" id="GO:0008233">
    <property type="term" value="F:peptidase activity"/>
    <property type="evidence" value="ECO:0007669"/>
    <property type="project" value="UniProtKB-KW"/>
</dbReference>
<protein>
    <submittedName>
        <fullName evidence="6">Subtilase family serine protease</fullName>
    </submittedName>
</protein>
<dbReference type="InterPro" id="IPR000209">
    <property type="entry name" value="Peptidase_S8/S53_dom"/>
</dbReference>
<dbReference type="PROSITE" id="PS00138">
    <property type="entry name" value="SUBTILASE_SER"/>
    <property type="match status" value="1"/>
</dbReference>
<dbReference type="PANTHER" id="PTHR14218">
    <property type="entry name" value="PROTEASE S8 TRIPEPTIDYL PEPTIDASE I CLN2"/>
    <property type="match status" value="1"/>
</dbReference>
<dbReference type="InterPro" id="IPR050819">
    <property type="entry name" value="Tripeptidyl-peptidase_I"/>
</dbReference>
<evidence type="ECO:0000313" key="6">
    <source>
        <dbReference type="EMBL" id="MBA8929980.1"/>
    </source>
</evidence>
<evidence type="ECO:0000256" key="1">
    <source>
        <dbReference type="ARBA" id="ARBA00022670"/>
    </source>
</evidence>
<evidence type="ECO:0000256" key="3">
    <source>
        <dbReference type="ARBA" id="ARBA00022825"/>
    </source>
</evidence>
<dbReference type="PANTHER" id="PTHR14218:SF15">
    <property type="entry name" value="TRIPEPTIDYL-PEPTIDASE 1"/>
    <property type="match status" value="1"/>
</dbReference>
<dbReference type="InterPro" id="IPR023828">
    <property type="entry name" value="Peptidase_S8_Ser-AS"/>
</dbReference>
<dbReference type="Pfam" id="PF00082">
    <property type="entry name" value="Peptidase_S8"/>
    <property type="match status" value="1"/>
</dbReference>
<dbReference type="CDD" id="cd04056">
    <property type="entry name" value="Peptidases_S53"/>
    <property type="match status" value="1"/>
</dbReference>
<dbReference type="EMBL" id="JACJID010000006">
    <property type="protein sequence ID" value="MBA8929980.1"/>
    <property type="molecule type" value="Genomic_DNA"/>
</dbReference>
<keyword evidence="2" id="KW-0378">Hydrolase</keyword>
<name>A0ABR6BST0_9PSEU</name>
<proteinExistence type="inferred from homology"/>
<evidence type="ECO:0000256" key="2">
    <source>
        <dbReference type="ARBA" id="ARBA00022801"/>
    </source>
</evidence>
<dbReference type="Proteomes" id="UP000517916">
    <property type="component" value="Unassembled WGS sequence"/>
</dbReference>
<accession>A0ABR6BST0</accession>
<keyword evidence="7" id="KW-1185">Reference proteome</keyword>
<comment type="caution">
    <text evidence="4">Lacks conserved residue(s) required for the propagation of feature annotation.</text>
</comment>
<keyword evidence="1 6" id="KW-0645">Protease</keyword>
<reference evidence="6 7" key="1">
    <citation type="submission" date="2020-08" db="EMBL/GenBank/DDBJ databases">
        <title>Genomic Encyclopedia of Archaeal and Bacterial Type Strains, Phase II (KMG-II): from individual species to whole genera.</title>
        <authorList>
            <person name="Goeker M."/>
        </authorList>
    </citation>
    <scope>NUCLEOTIDE SEQUENCE [LARGE SCALE GENOMIC DNA]</scope>
    <source>
        <strain evidence="6 7">DSM 43850</strain>
    </source>
</reference>
<sequence length="413" mass="42570">MGRGSVRSAVVLSVGATLALGGLAVVPATAAPVSGHHVFSKAAASFADAKTVDQKVQRLEAATAGLPRLSKAYNVKPLWDNKIDGKGATVATLVSFGDKDIKAVIDAYSKRNGLPPADVQVIEPAGPVPSCDESSDPSACRSWGGETDLDVEMIHTMAPGAKIIVAATPVAETQGMQGLPEMMKAVDYMTTNKLVDVISMSFGTTEETFDNFDQIRSLDPAFDRASAAGITLVASSGDQGASGNTKDGGTYDFRVASWPASDPRVTALGGTVLGQQADRTADKVWQDSGGGLSKVYAKPDYQNGVAGTTGGKFRAFPDIAMEGIQGTSESAPLFAGVLALAVQSKGGRLGQINPALYNKLGTSSTSGIVDVTIGNNNYGSVVGYKAAKGYDIVSGWGTLDASKFVPALVKAVR</sequence>
<keyword evidence="3" id="KW-0720">Serine protease</keyword>
<dbReference type="GO" id="GO:0006508">
    <property type="term" value="P:proteolysis"/>
    <property type="evidence" value="ECO:0007669"/>
    <property type="project" value="UniProtKB-KW"/>
</dbReference>
<comment type="similarity">
    <text evidence="4">Belongs to the peptidase S8 family.</text>
</comment>
<dbReference type="PROSITE" id="PS51892">
    <property type="entry name" value="SUBTILASE"/>
    <property type="match status" value="1"/>
</dbReference>